<proteinExistence type="predicted"/>
<gene>
    <name evidence="1" type="ORF">M9H77_23231</name>
</gene>
<reference evidence="2" key="1">
    <citation type="journal article" date="2023" name="Nat. Plants">
        <title>Single-cell RNA sequencing provides a high-resolution roadmap for understanding the multicellular compartmentation of specialized metabolism.</title>
        <authorList>
            <person name="Sun S."/>
            <person name="Shen X."/>
            <person name="Li Y."/>
            <person name="Li Y."/>
            <person name="Wang S."/>
            <person name="Li R."/>
            <person name="Zhang H."/>
            <person name="Shen G."/>
            <person name="Guo B."/>
            <person name="Wei J."/>
            <person name="Xu J."/>
            <person name="St-Pierre B."/>
            <person name="Chen S."/>
            <person name="Sun C."/>
        </authorList>
    </citation>
    <scope>NUCLEOTIDE SEQUENCE [LARGE SCALE GENOMIC DNA]</scope>
</reference>
<evidence type="ECO:0000313" key="1">
    <source>
        <dbReference type="EMBL" id="KAI5663908.1"/>
    </source>
</evidence>
<organism evidence="1 2">
    <name type="scientific">Catharanthus roseus</name>
    <name type="common">Madagascar periwinkle</name>
    <name type="synonym">Vinca rosea</name>
    <dbReference type="NCBI Taxonomy" id="4058"/>
    <lineage>
        <taxon>Eukaryota</taxon>
        <taxon>Viridiplantae</taxon>
        <taxon>Streptophyta</taxon>
        <taxon>Embryophyta</taxon>
        <taxon>Tracheophyta</taxon>
        <taxon>Spermatophyta</taxon>
        <taxon>Magnoliopsida</taxon>
        <taxon>eudicotyledons</taxon>
        <taxon>Gunneridae</taxon>
        <taxon>Pentapetalae</taxon>
        <taxon>asterids</taxon>
        <taxon>lamiids</taxon>
        <taxon>Gentianales</taxon>
        <taxon>Apocynaceae</taxon>
        <taxon>Rauvolfioideae</taxon>
        <taxon>Vinceae</taxon>
        <taxon>Catharanthinae</taxon>
        <taxon>Catharanthus</taxon>
    </lineage>
</organism>
<evidence type="ECO:0000313" key="2">
    <source>
        <dbReference type="Proteomes" id="UP001060085"/>
    </source>
</evidence>
<dbReference type="Proteomes" id="UP001060085">
    <property type="component" value="Linkage Group LG05"/>
</dbReference>
<comment type="caution">
    <text evidence="1">The sequence shown here is derived from an EMBL/GenBank/DDBJ whole genome shotgun (WGS) entry which is preliminary data.</text>
</comment>
<protein>
    <submittedName>
        <fullName evidence="1">Uncharacterized protein</fullName>
    </submittedName>
</protein>
<keyword evidence="2" id="KW-1185">Reference proteome</keyword>
<name>A0ACC0AWS9_CATRO</name>
<sequence>MIAYMEDALKSNIEEFDGQGKPPNYPTANGRVAPTVAGRILFGLLSEVDNLPRTVALGNNGSINDNNDERRHLMEFKGNCERIGKKATLIRYFGRDDSFPVTHFT</sequence>
<dbReference type="EMBL" id="CM044705">
    <property type="protein sequence ID" value="KAI5663908.1"/>
    <property type="molecule type" value="Genomic_DNA"/>
</dbReference>
<accession>A0ACC0AWS9</accession>